<dbReference type="EMBL" id="CADCWE010000043">
    <property type="protein sequence ID" value="CAA9528646.1"/>
    <property type="molecule type" value="Genomic_DNA"/>
</dbReference>
<dbReference type="Gene3D" id="3.10.350.10">
    <property type="entry name" value="LysM domain"/>
    <property type="match status" value="1"/>
</dbReference>
<name>A0A6J4TP51_9BACT</name>
<dbReference type="InterPro" id="IPR018392">
    <property type="entry name" value="LysM"/>
</dbReference>
<reference evidence="3" key="1">
    <citation type="submission" date="2020-02" db="EMBL/GenBank/DDBJ databases">
        <authorList>
            <person name="Meier V. D."/>
        </authorList>
    </citation>
    <scope>NUCLEOTIDE SEQUENCE</scope>
    <source>
        <strain evidence="3">AVDCRST_MAG73</strain>
    </source>
</reference>
<dbReference type="PROSITE" id="PS51782">
    <property type="entry name" value="LYSM"/>
    <property type="match status" value="1"/>
</dbReference>
<feature type="domain" description="LysM" evidence="2">
    <location>
        <begin position="174"/>
        <end position="221"/>
    </location>
</feature>
<dbReference type="Pfam" id="PF19266">
    <property type="entry name" value="CIS_tube"/>
    <property type="match status" value="1"/>
</dbReference>
<evidence type="ECO:0000256" key="1">
    <source>
        <dbReference type="SAM" id="MobiDB-lite"/>
    </source>
</evidence>
<organism evidence="3">
    <name type="scientific">uncultured Thermomicrobiales bacterium</name>
    <dbReference type="NCBI Taxonomy" id="1645740"/>
    <lineage>
        <taxon>Bacteria</taxon>
        <taxon>Pseudomonadati</taxon>
        <taxon>Thermomicrobiota</taxon>
        <taxon>Thermomicrobia</taxon>
        <taxon>Thermomicrobiales</taxon>
        <taxon>environmental samples</taxon>
    </lineage>
</organism>
<dbReference type="CDD" id="cd00118">
    <property type="entry name" value="LysM"/>
    <property type="match status" value="1"/>
</dbReference>
<feature type="region of interest" description="Disordered" evidence="1">
    <location>
        <begin position="151"/>
        <end position="175"/>
    </location>
</feature>
<sequence>MAENWPTKGSIETVEGESIKVEFAYNPKEYTVSKQNTWNQSGANRGTDSAALEFGGGNPKQIKLSLFFDTFEDGEDVRARYTNNLFKMMEIQPDLPKDNVGSANGQGQPPKCKLQWGKVWTYFCYLESVSCQFTLFLSDGSPVRAQAEVGLKQAVDEKDQPRTNPSSGGEGGERSVIVRPAERLDLIAHRVYGDARLWRVIARANGLHDPRAILPGQTLVIPPPNGQ</sequence>
<proteinExistence type="predicted"/>
<accession>A0A6J4TP51</accession>
<dbReference type="InterPro" id="IPR045361">
    <property type="entry name" value="CIS_tube_prot_N"/>
</dbReference>
<evidence type="ECO:0000259" key="2">
    <source>
        <dbReference type="PROSITE" id="PS51782"/>
    </source>
</evidence>
<dbReference type="InterPro" id="IPR036779">
    <property type="entry name" value="LysM_dom_sf"/>
</dbReference>
<gene>
    <name evidence="3" type="ORF">AVDCRST_MAG73-724</name>
</gene>
<protein>
    <recommendedName>
        <fullName evidence="2">LysM domain-containing protein</fullName>
    </recommendedName>
</protein>
<dbReference type="AlphaFoldDB" id="A0A6J4TP51"/>
<evidence type="ECO:0000313" key="3">
    <source>
        <dbReference type="EMBL" id="CAA9528646.1"/>
    </source>
</evidence>
<dbReference type="Pfam" id="PF01476">
    <property type="entry name" value="LysM"/>
    <property type="match status" value="1"/>
</dbReference>